<keyword evidence="3" id="KW-1185">Reference proteome</keyword>
<feature type="region of interest" description="Disordered" evidence="1">
    <location>
        <begin position="49"/>
        <end position="79"/>
    </location>
</feature>
<dbReference type="GO" id="GO:0006508">
    <property type="term" value="P:proteolysis"/>
    <property type="evidence" value="ECO:0007669"/>
    <property type="project" value="InterPro"/>
</dbReference>
<evidence type="ECO:0000313" key="3">
    <source>
        <dbReference type="Proteomes" id="UP000198341"/>
    </source>
</evidence>
<dbReference type="OrthoDB" id="66620at2759"/>
<dbReference type="EMBL" id="FO082277">
    <property type="protein sequence ID" value="CCO15254.1"/>
    <property type="molecule type" value="Genomic_DNA"/>
</dbReference>
<dbReference type="AlphaFoldDB" id="K8EBN4"/>
<gene>
    <name evidence="2" type="ORF">Bathy02g04530</name>
</gene>
<dbReference type="GO" id="GO:0005524">
    <property type="term" value="F:ATP binding"/>
    <property type="evidence" value="ECO:0007669"/>
    <property type="project" value="InterPro"/>
</dbReference>
<dbReference type="Proteomes" id="UP000198341">
    <property type="component" value="Chromosome 2"/>
</dbReference>
<name>K8EBN4_9CHLO</name>
<dbReference type="InterPro" id="IPR037219">
    <property type="entry name" value="Peptidase_M41-like"/>
</dbReference>
<dbReference type="PANTHER" id="PTHR33471">
    <property type="entry name" value="ATP-DEPENDENT ZINC METALLOPROTEASE-RELATED"/>
    <property type="match status" value="1"/>
</dbReference>
<organism evidence="2 3">
    <name type="scientific">Bathycoccus prasinos</name>
    <dbReference type="NCBI Taxonomy" id="41875"/>
    <lineage>
        <taxon>Eukaryota</taxon>
        <taxon>Viridiplantae</taxon>
        <taxon>Chlorophyta</taxon>
        <taxon>Mamiellophyceae</taxon>
        <taxon>Mamiellales</taxon>
        <taxon>Bathycoccaceae</taxon>
        <taxon>Bathycoccus</taxon>
    </lineage>
</organism>
<dbReference type="RefSeq" id="XP_007515014.1">
    <property type="nucleotide sequence ID" value="XM_007514952.1"/>
</dbReference>
<dbReference type="PANTHER" id="PTHR33471:SF1">
    <property type="entry name" value="OS01G0382700 PROTEIN"/>
    <property type="match status" value="1"/>
</dbReference>
<dbReference type="eggNOG" id="ENOG502QSD6">
    <property type="taxonomic scope" value="Eukaryota"/>
</dbReference>
<reference evidence="2 3" key="1">
    <citation type="submission" date="2011-10" db="EMBL/GenBank/DDBJ databases">
        <authorList>
            <person name="Genoscope - CEA"/>
        </authorList>
    </citation>
    <scope>NUCLEOTIDE SEQUENCE [LARGE SCALE GENOMIC DNA]</scope>
    <source>
        <strain evidence="2 3">RCC 1105</strain>
    </source>
</reference>
<dbReference type="GeneID" id="19017566"/>
<evidence type="ECO:0000256" key="1">
    <source>
        <dbReference type="SAM" id="MobiDB-lite"/>
    </source>
</evidence>
<dbReference type="GO" id="GO:0004176">
    <property type="term" value="F:ATP-dependent peptidase activity"/>
    <property type="evidence" value="ECO:0007669"/>
    <property type="project" value="InterPro"/>
</dbReference>
<dbReference type="GO" id="GO:0004222">
    <property type="term" value="F:metalloendopeptidase activity"/>
    <property type="evidence" value="ECO:0007669"/>
    <property type="project" value="InterPro"/>
</dbReference>
<proteinExistence type="predicted"/>
<accession>K8EBN4</accession>
<dbReference type="KEGG" id="bpg:Bathy02g04530"/>
<sequence>MASTLLVAAPTLRTSKHNETKINKEVQRFFSSSAFSRNEKRRLRTSLLCASSSSSADDDETSSSKSSSALPRTPGTSVDALDAVMMSPETEITTKTTNPDIKTFSEDVLAVCSKGYDFALQSLDKKLDLAIKLDPATGELLSDDNEQSVNLRQQKGLEEEKFAIDVLECLASSSGNGGGEDNKQRIRAFARGQQVPKRSYALAELKLNDIDPSKLLAPTENTITEIKKKLGVAVGALVIVGAIVTSGEDVGAAPFQAIKTFVFLSFLLAYDAVALNAGAQNLVLDFVANLTSEEYKTRLRRHEAGHFLVAYLTGVLPKGYTLSSLDAFKRFGRLNVQAGTLFCDGQFQNEVKRGKITSTSVGRFACVALAGVCAEYAKYGNSEGGAADIQQLDQLFNALQFSQKKSDDEVRWATLNTMAIVRRHEGLVDELARMMGTGESTAKLISIIEARLANVAEKDI</sequence>
<dbReference type="SUPFAM" id="SSF140990">
    <property type="entry name" value="FtsH protease domain-like"/>
    <property type="match status" value="1"/>
</dbReference>
<protein>
    <submittedName>
        <fullName evidence="2">Uncharacterized protein</fullName>
    </submittedName>
</protein>
<evidence type="ECO:0000313" key="2">
    <source>
        <dbReference type="EMBL" id="CCO15254.1"/>
    </source>
</evidence>
<dbReference type="Gene3D" id="1.20.58.760">
    <property type="entry name" value="Peptidase M41"/>
    <property type="match status" value="1"/>
</dbReference>